<evidence type="ECO:0000313" key="1">
    <source>
        <dbReference type="EMBL" id="VEU56713.1"/>
    </source>
</evidence>
<dbReference type="Pfam" id="PF00687">
    <property type="entry name" value="Ribosomal_L1"/>
    <property type="match status" value="1"/>
</dbReference>
<name>A0A448ZZQ7_METOS</name>
<accession>A0A448ZZQ7</accession>
<keyword evidence="1" id="KW-0614">Plasmid</keyword>
<gene>
    <name evidence="1" type="primary">rplA_3</name>
    <name evidence="1" type="ORF">NCTC10112_00698</name>
</gene>
<keyword evidence="1" id="KW-0687">Ribonucleoprotein</keyword>
<sequence>MDTKKLAENADALIQTIKKLKPTTVKGTYIKNITVSTTMGPSVKVKIEL</sequence>
<keyword evidence="1" id="KW-0689">Ribosomal protein</keyword>
<keyword evidence="2" id="KW-1185">Reference proteome</keyword>
<proteinExistence type="predicted"/>
<geneLocation type="plasmid" evidence="1">
    <name>3</name>
</geneLocation>
<dbReference type="InterPro" id="IPR028364">
    <property type="entry name" value="Ribosomal_uL1/biogenesis"/>
</dbReference>
<evidence type="ECO:0000313" key="2">
    <source>
        <dbReference type="Proteomes" id="UP000290482"/>
    </source>
</evidence>
<organism evidence="1 2">
    <name type="scientific">Metamycoplasma orale</name>
    <name type="common">Mycoplasma orale</name>
    <dbReference type="NCBI Taxonomy" id="2121"/>
    <lineage>
        <taxon>Bacteria</taxon>
        <taxon>Bacillati</taxon>
        <taxon>Mycoplasmatota</taxon>
        <taxon>Mycoplasmoidales</taxon>
        <taxon>Metamycoplasmataceae</taxon>
        <taxon>Metamycoplasma</taxon>
    </lineage>
</organism>
<dbReference type="AlphaFoldDB" id="A0A448ZZQ7"/>
<dbReference type="Gene3D" id="3.30.190.20">
    <property type="match status" value="1"/>
</dbReference>
<dbReference type="GO" id="GO:0005840">
    <property type="term" value="C:ribosome"/>
    <property type="evidence" value="ECO:0007669"/>
    <property type="project" value="UniProtKB-KW"/>
</dbReference>
<dbReference type="InterPro" id="IPR023674">
    <property type="entry name" value="Ribosomal_uL1-like"/>
</dbReference>
<dbReference type="KEGG" id="mob:NCTC10112_00698"/>
<dbReference type="Proteomes" id="UP000290482">
    <property type="component" value="Plasmid 3"/>
</dbReference>
<dbReference type="SUPFAM" id="SSF56808">
    <property type="entry name" value="Ribosomal protein L1"/>
    <property type="match status" value="1"/>
</dbReference>
<dbReference type="EMBL" id="LR214942">
    <property type="protein sequence ID" value="VEU56713.1"/>
    <property type="molecule type" value="Genomic_DNA"/>
</dbReference>
<reference evidence="1 2" key="1">
    <citation type="submission" date="2019-01" db="EMBL/GenBank/DDBJ databases">
        <authorList>
            <consortium name="Pathogen Informatics"/>
        </authorList>
    </citation>
    <scope>NUCLEOTIDE SEQUENCE [LARGE SCALE GENOMIC DNA]</scope>
    <source>
        <strain evidence="1 2">NCTC10112</strain>
        <plasmid evidence="2">3</plasmid>
    </source>
</reference>
<protein>
    <submittedName>
        <fullName evidence="1">50S ribosomal protein L1</fullName>
    </submittedName>
</protein>